<evidence type="ECO:0000313" key="3">
    <source>
        <dbReference type="Proteomes" id="UP001224775"/>
    </source>
</evidence>
<dbReference type="SUPFAM" id="SSF50129">
    <property type="entry name" value="GroES-like"/>
    <property type="match status" value="1"/>
</dbReference>
<dbReference type="EMBL" id="JATAAI010000004">
    <property type="protein sequence ID" value="KAK1746196.1"/>
    <property type="molecule type" value="Genomic_DNA"/>
</dbReference>
<evidence type="ECO:0000313" key="2">
    <source>
        <dbReference type="EMBL" id="KAK1746196.1"/>
    </source>
</evidence>
<dbReference type="InterPro" id="IPR011032">
    <property type="entry name" value="GroES-like_sf"/>
</dbReference>
<keyword evidence="3" id="KW-1185">Reference proteome</keyword>
<dbReference type="Proteomes" id="UP001224775">
    <property type="component" value="Unassembled WGS sequence"/>
</dbReference>
<feature type="domain" description="Enoyl reductase (ER)" evidence="1">
    <location>
        <begin position="11"/>
        <end position="238"/>
    </location>
</feature>
<dbReference type="Pfam" id="PF08240">
    <property type="entry name" value="ADH_N"/>
    <property type="match status" value="1"/>
</dbReference>
<sequence>MRAAIRTGLLGTTIAFTKDQPHPLPDTAELKPNEILIKVKSAAINPVDYKLPRFIGGKGVGFDVSGVVERVCATTDFSVGDNVFGRVGISSGSLADYAIVSTDRVAKKPEWLSFDEAAAIGVAYLTGVHAFKLGSVKEGSSVLVIGASGGCGLAGIQLAVAMKANVVGICSGKNFDFVRGESGIDQMENINLELVDYTDDKAMSEFKEKNVGKFDCIYDTATGSGHGENYVSSMAKLLKDVTGEYVQINGGIATLMRYFTGTMKPQQNFFFTSDEDNQTDLVEITRLLKSTG</sequence>
<dbReference type="InterPro" id="IPR050700">
    <property type="entry name" value="YIM1/Zinc_Alcohol_DH_Fams"/>
</dbReference>
<dbReference type="SUPFAM" id="SSF51735">
    <property type="entry name" value="NAD(P)-binding Rossmann-fold domains"/>
    <property type="match status" value="1"/>
</dbReference>
<dbReference type="Gene3D" id="3.40.50.720">
    <property type="entry name" value="NAD(P)-binding Rossmann-like Domain"/>
    <property type="match status" value="1"/>
</dbReference>
<dbReference type="InterPro" id="IPR013154">
    <property type="entry name" value="ADH-like_N"/>
</dbReference>
<dbReference type="GO" id="GO:0016491">
    <property type="term" value="F:oxidoreductase activity"/>
    <property type="evidence" value="ECO:0007669"/>
    <property type="project" value="InterPro"/>
</dbReference>
<organism evidence="2 3">
    <name type="scientific">Skeletonema marinoi</name>
    <dbReference type="NCBI Taxonomy" id="267567"/>
    <lineage>
        <taxon>Eukaryota</taxon>
        <taxon>Sar</taxon>
        <taxon>Stramenopiles</taxon>
        <taxon>Ochrophyta</taxon>
        <taxon>Bacillariophyta</taxon>
        <taxon>Coscinodiscophyceae</taxon>
        <taxon>Thalassiosirophycidae</taxon>
        <taxon>Thalassiosirales</taxon>
        <taxon>Skeletonemataceae</taxon>
        <taxon>Skeletonema</taxon>
        <taxon>Skeletonema marinoi-dohrnii complex</taxon>
    </lineage>
</organism>
<dbReference type="InterPro" id="IPR036291">
    <property type="entry name" value="NAD(P)-bd_dom_sf"/>
</dbReference>
<name>A0AAD8YGP7_9STRA</name>
<dbReference type="CDD" id="cd08267">
    <property type="entry name" value="MDR1"/>
    <property type="match status" value="1"/>
</dbReference>
<gene>
    <name evidence="2" type="ORF">QTG54_002803</name>
</gene>
<dbReference type="PANTHER" id="PTHR11695:SF294">
    <property type="entry name" value="RETICULON-4-INTERACTING PROTEIN 1, MITOCHONDRIAL"/>
    <property type="match status" value="1"/>
</dbReference>
<reference evidence="2" key="1">
    <citation type="submission" date="2023-06" db="EMBL/GenBank/DDBJ databases">
        <title>Survivors Of The Sea: Transcriptome response of Skeletonema marinoi to long-term dormancy.</title>
        <authorList>
            <person name="Pinder M.I.M."/>
            <person name="Kourtchenko O."/>
            <person name="Robertson E.K."/>
            <person name="Larsson T."/>
            <person name="Maumus F."/>
            <person name="Osuna-Cruz C.M."/>
            <person name="Vancaester E."/>
            <person name="Stenow R."/>
            <person name="Vandepoele K."/>
            <person name="Ploug H."/>
            <person name="Bruchert V."/>
            <person name="Godhe A."/>
            <person name="Topel M."/>
        </authorList>
    </citation>
    <scope>NUCLEOTIDE SEQUENCE</scope>
    <source>
        <strain evidence="2">R05AC</strain>
    </source>
</reference>
<protein>
    <submittedName>
        <fullName evidence="2">Alcohol dehydrogenase-related protein</fullName>
    </submittedName>
</protein>
<dbReference type="SMART" id="SM00829">
    <property type="entry name" value="PKS_ER"/>
    <property type="match status" value="1"/>
</dbReference>
<accession>A0AAD8YGP7</accession>
<dbReference type="AlphaFoldDB" id="A0AAD8YGP7"/>
<dbReference type="InterPro" id="IPR020843">
    <property type="entry name" value="ER"/>
</dbReference>
<dbReference type="Gene3D" id="3.90.180.10">
    <property type="entry name" value="Medium-chain alcohol dehydrogenases, catalytic domain"/>
    <property type="match status" value="1"/>
</dbReference>
<evidence type="ECO:0000259" key="1">
    <source>
        <dbReference type="SMART" id="SM00829"/>
    </source>
</evidence>
<comment type="caution">
    <text evidence="2">The sequence shown here is derived from an EMBL/GenBank/DDBJ whole genome shotgun (WGS) entry which is preliminary data.</text>
</comment>
<proteinExistence type="predicted"/>
<dbReference type="PANTHER" id="PTHR11695">
    <property type="entry name" value="ALCOHOL DEHYDROGENASE RELATED"/>
    <property type="match status" value="1"/>
</dbReference>